<evidence type="ECO:0000313" key="2">
    <source>
        <dbReference type="EMBL" id="MBW41773.1"/>
    </source>
</evidence>
<dbReference type="EMBL" id="GGFK01008452">
    <property type="protein sequence ID" value="MBW41773.1"/>
    <property type="molecule type" value="Transcribed_RNA"/>
</dbReference>
<accession>A0A2M4ALV3</accession>
<proteinExistence type="predicted"/>
<name>A0A2M4ALV3_9DIPT</name>
<evidence type="ECO:0000256" key="1">
    <source>
        <dbReference type="SAM" id="MobiDB-lite"/>
    </source>
</evidence>
<protein>
    <submittedName>
        <fullName evidence="2">Uncharacterized protein</fullName>
    </submittedName>
</protein>
<organism evidence="2">
    <name type="scientific">Anopheles triannulatus</name>
    <dbReference type="NCBI Taxonomy" id="58253"/>
    <lineage>
        <taxon>Eukaryota</taxon>
        <taxon>Metazoa</taxon>
        <taxon>Ecdysozoa</taxon>
        <taxon>Arthropoda</taxon>
        <taxon>Hexapoda</taxon>
        <taxon>Insecta</taxon>
        <taxon>Pterygota</taxon>
        <taxon>Neoptera</taxon>
        <taxon>Endopterygota</taxon>
        <taxon>Diptera</taxon>
        <taxon>Nematocera</taxon>
        <taxon>Culicoidea</taxon>
        <taxon>Culicidae</taxon>
        <taxon>Anophelinae</taxon>
        <taxon>Anopheles</taxon>
    </lineage>
</organism>
<dbReference type="AlphaFoldDB" id="A0A2M4ALV3"/>
<feature type="region of interest" description="Disordered" evidence="1">
    <location>
        <begin position="244"/>
        <end position="275"/>
    </location>
</feature>
<reference evidence="2" key="1">
    <citation type="submission" date="2018-01" db="EMBL/GenBank/DDBJ databases">
        <title>An insight into the sialome of Amazonian anophelines.</title>
        <authorList>
            <person name="Ribeiro J.M."/>
            <person name="Scarpassa V."/>
            <person name="Calvo E."/>
        </authorList>
    </citation>
    <scope>NUCLEOTIDE SEQUENCE</scope>
    <source>
        <tissue evidence="2">Salivary glands</tissue>
    </source>
</reference>
<sequence>MDSSIKTKLIAGCGIILVGCLLSPGCHGKLLGIAPGPHDLNFVFLQRIPGASAVPAKTVGNQHPVHHPKAGSSVPVRFDTKAKLVGFNRAVGERLQRTETDLRPLERRAARLQRLVSNFQHKRRNVPLQRKDAKRGEAASRNLERNGLLREANRLRTDVDRKLLGFRELDRNYRNVRQLLPTPGSRGGAAATALPRAWLDRDTERQMEQNERVYKNIINLLVQLIEVPVNIIHDIIGDGGAGGEANGAGSPANGTTLYPDYGGESVTEEAAPNESGFEYDEEEHTFPDVVINAVDGEAEGLANVVQGAEWLQFLR</sequence>
<dbReference type="PROSITE" id="PS51257">
    <property type="entry name" value="PROKAR_LIPOPROTEIN"/>
    <property type="match status" value="1"/>
</dbReference>